<keyword evidence="2" id="KW-1185">Reference proteome</keyword>
<proteinExistence type="predicted"/>
<dbReference type="Proteomes" id="UP000016662">
    <property type="component" value="Unassembled WGS sequence"/>
</dbReference>
<reference evidence="1 2" key="1">
    <citation type="submission" date="2013-07" db="EMBL/GenBank/DDBJ databases">
        <authorList>
            <person name="Weinstock G."/>
            <person name="Sodergren E."/>
            <person name="Wylie T."/>
            <person name="Fulton L."/>
            <person name="Fulton R."/>
            <person name="Fronick C."/>
            <person name="O'Laughlin M."/>
            <person name="Godfrey J."/>
            <person name="Miner T."/>
            <person name="Herter B."/>
            <person name="Appelbaum E."/>
            <person name="Cordes M."/>
            <person name="Lek S."/>
            <person name="Wollam A."/>
            <person name="Pepin K.H."/>
            <person name="Palsikar V.B."/>
            <person name="Mitreva M."/>
            <person name="Wilson R.K."/>
        </authorList>
    </citation>
    <scope>NUCLEOTIDE SEQUENCE [LARGE SCALE GENOMIC DNA]</scope>
    <source>
        <strain evidence="1 2">ATCC 27760</strain>
    </source>
</reference>
<dbReference type="AlphaFoldDB" id="U2KW02"/>
<dbReference type="RefSeq" id="WP_021682879.1">
    <property type="nucleotide sequence ID" value="NZ_KI260449.1"/>
</dbReference>
<dbReference type="HOGENOM" id="CLU_3122329_0_0_9"/>
<gene>
    <name evidence="1" type="ORF">RUMCAL_01395</name>
</gene>
<evidence type="ECO:0000313" key="2">
    <source>
        <dbReference type="Proteomes" id="UP000016662"/>
    </source>
</evidence>
<evidence type="ECO:0000313" key="1">
    <source>
        <dbReference type="EMBL" id="ERJ96260.1"/>
    </source>
</evidence>
<dbReference type="STRING" id="411473.RUMCAL_01395"/>
<accession>U2KW02</accession>
<organism evidence="1 2">
    <name type="scientific">Ruminococcus callidus ATCC 27760</name>
    <dbReference type="NCBI Taxonomy" id="411473"/>
    <lineage>
        <taxon>Bacteria</taxon>
        <taxon>Bacillati</taxon>
        <taxon>Bacillota</taxon>
        <taxon>Clostridia</taxon>
        <taxon>Eubacteriales</taxon>
        <taxon>Oscillospiraceae</taxon>
        <taxon>Ruminococcus</taxon>
    </lineage>
</organism>
<comment type="caution">
    <text evidence="1">The sequence shown here is derived from an EMBL/GenBank/DDBJ whole genome shotgun (WGS) entry which is preliminary data.</text>
</comment>
<protein>
    <submittedName>
        <fullName evidence="1">Uncharacterized protein</fullName>
    </submittedName>
</protein>
<sequence>MKKVIVGGMIAVAVMGVLFALSIKGEIDAQKYPVYINEARFQNSRNQKKA</sequence>
<dbReference type="EMBL" id="AWVF01000175">
    <property type="protein sequence ID" value="ERJ96260.1"/>
    <property type="molecule type" value="Genomic_DNA"/>
</dbReference>
<dbReference type="PATRIC" id="fig|411473.3.peg.1126"/>
<name>U2KW02_9FIRM</name>